<reference evidence="2" key="1">
    <citation type="journal article" date="2019" name="Int. J. Syst. Evol. Microbiol.">
        <title>The Global Catalogue of Microorganisms (GCM) 10K type strain sequencing project: providing services to taxonomists for standard genome sequencing and annotation.</title>
        <authorList>
            <consortium name="The Broad Institute Genomics Platform"/>
            <consortium name="The Broad Institute Genome Sequencing Center for Infectious Disease"/>
            <person name="Wu L."/>
            <person name="Ma J."/>
        </authorList>
    </citation>
    <scope>NUCLEOTIDE SEQUENCE [LARGE SCALE GENOMIC DNA]</scope>
    <source>
        <strain evidence="2">CGMCC 4.7241</strain>
    </source>
</reference>
<keyword evidence="2" id="KW-1185">Reference proteome</keyword>
<organism evidence="1 2">
    <name type="scientific">Tenggerimyces flavus</name>
    <dbReference type="NCBI Taxonomy" id="1708749"/>
    <lineage>
        <taxon>Bacteria</taxon>
        <taxon>Bacillati</taxon>
        <taxon>Actinomycetota</taxon>
        <taxon>Actinomycetes</taxon>
        <taxon>Propionibacteriales</taxon>
        <taxon>Nocardioidaceae</taxon>
        <taxon>Tenggerimyces</taxon>
    </lineage>
</organism>
<dbReference type="RefSeq" id="WP_205121105.1">
    <property type="nucleotide sequence ID" value="NZ_JAFBCM010000001.1"/>
</dbReference>
<evidence type="ECO:0000313" key="2">
    <source>
        <dbReference type="Proteomes" id="UP001595699"/>
    </source>
</evidence>
<protein>
    <submittedName>
        <fullName evidence="1">DUF952 domain-containing protein</fullName>
    </submittedName>
</protein>
<dbReference type="EMBL" id="JBHRZH010000043">
    <property type="protein sequence ID" value="MFC3765840.1"/>
    <property type="molecule type" value="Genomic_DNA"/>
</dbReference>
<evidence type="ECO:0000313" key="1">
    <source>
        <dbReference type="EMBL" id="MFC3765840.1"/>
    </source>
</evidence>
<dbReference type="Pfam" id="PF06108">
    <property type="entry name" value="DUF952"/>
    <property type="match status" value="1"/>
</dbReference>
<sequence length="118" mass="12605">MTILHFCSRADWAAAQSAGEYRGDTLDTEGFIHCSTAELVHVPANLIARGRTDLVLLELDPDRVDAPLRWEPGDPTDTASPKFPHLYGPLPVAAVVAVHEFQPDENGAFAPLAAGSGT</sequence>
<comment type="caution">
    <text evidence="1">The sequence shown here is derived from an EMBL/GenBank/DDBJ whole genome shotgun (WGS) entry which is preliminary data.</text>
</comment>
<gene>
    <name evidence="1" type="ORF">ACFOUW_33750</name>
</gene>
<dbReference type="SUPFAM" id="SSF56399">
    <property type="entry name" value="ADP-ribosylation"/>
    <property type="match status" value="1"/>
</dbReference>
<dbReference type="PANTHER" id="PTHR34129:SF1">
    <property type="entry name" value="DUF952 DOMAIN-CONTAINING PROTEIN"/>
    <property type="match status" value="1"/>
</dbReference>
<accession>A0ABV7YPU8</accession>
<dbReference type="Proteomes" id="UP001595699">
    <property type="component" value="Unassembled WGS sequence"/>
</dbReference>
<proteinExistence type="predicted"/>
<dbReference type="Gene3D" id="3.20.170.20">
    <property type="entry name" value="Protein of unknown function DUF952"/>
    <property type="match status" value="1"/>
</dbReference>
<dbReference type="InterPro" id="IPR009297">
    <property type="entry name" value="DUF952"/>
</dbReference>
<dbReference type="PANTHER" id="PTHR34129">
    <property type="entry name" value="BLR1139 PROTEIN"/>
    <property type="match status" value="1"/>
</dbReference>
<name>A0ABV7YPU8_9ACTN</name>